<evidence type="ECO:0000313" key="3">
    <source>
        <dbReference type="Proteomes" id="UP000255108"/>
    </source>
</evidence>
<reference evidence="1 3" key="1">
    <citation type="submission" date="2018-06" db="EMBL/GenBank/DDBJ databases">
        <authorList>
            <consortium name="Pathogen Informatics"/>
            <person name="Doyle S."/>
        </authorList>
    </citation>
    <scope>NUCLEOTIDE SEQUENCE [LARGE SCALE GENOMIC DNA]</scope>
    <source>
        <strain evidence="1 3">NCTC11159</strain>
    </source>
</reference>
<keyword evidence="4" id="KW-1185">Reference proteome</keyword>
<proteinExistence type="predicted"/>
<organism evidence="1 3">
    <name type="scientific">Iodobacter fluviatilis</name>
    <dbReference type="NCBI Taxonomy" id="537"/>
    <lineage>
        <taxon>Bacteria</taxon>
        <taxon>Pseudomonadati</taxon>
        <taxon>Pseudomonadota</taxon>
        <taxon>Betaproteobacteria</taxon>
        <taxon>Neisseriales</taxon>
        <taxon>Chitinibacteraceae</taxon>
        <taxon>Iodobacter</taxon>
    </lineage>
</organism>
<sequence length="95" mass="10593">MRNKVLGFLSCRRGWGVKNSSDILAGLIAGDSLIISNCFESRLEKLKERAETLQSFAHQDAALIKLVSDIKEEIASIERIERVVFKALAAAEHHE</sequence>
<dbReference type="RefSeq" id="WP_115227449.1">
    <property type="nucleotide sequence ID" value="NZ_CAWOLO010000003.1"/>
</dbReference>
<name>A0A377Q9G5_9NEIS</name>
<dbReference type="EMBL" id="SMBT01000003">
    <property type="protein sequence ID" value="TCU88720.1"/>
    <property type="molecule type" value="Genomic_DNA"/>
</dbReference>
<accession>A0A377Q9G5</accession>
<protein>
    <submittedName>
        <fullName evidence="1">Uncharacterized protein</fullName>
    </submittedName>
</protein>
<dbReference type="Proteomes" id="UP000255108">
    <property type="component" value="Unassembled WGS sequence"/>
</dbReference>
<dbReference type="EMBL" id="UGHR01000001">
    <property type="protein sequence ID" value="STQ91209.1"/>
    <property type="molecule type" value="Genomic_DNA"/>
</dbReference>
<evidence type="ECO:0000313" key="1">
    <source>
        <dbReference type="EMBL" id="STQ91209.1"/>
    </source>
</evidence>
<dbReference type="Proteomes" id="UP000295794">
    <property type="component" value="Unassembled WGS sequence"/>
</dbReference>
<gene>
    <name evidence="2" type="ORF">EV682_103304</name>
    <name evidence="1" type="ORF">NCTC11159_02281</name>
</gene>
<evidence type="ECO:0000313" key="4">
    <source>
        <dbReference type="Proteomes" id="UP000295794"/>
    </source>
</evidence>
<dbReference type="AlphaFoldDB" id="A0A377Q9G5"/>
<evidence type="ECO:0000313" key="2">
    <source>
        <dbReference type="EMBL" id="TCU88720.1"/>
    </source>
</evidence>
<reference evidence="2 4" key="2">
    <citation type="submission" date="2019-03" db="EMBL/GenBank/DDBJ databases">
        <title>Genomic Encyclopedia of Type Strains, Phase IV (KMG-IV): sequencing the most valuable type-strain genomes for metagenomic binning, comparative biology and taxonomic classification.</title>
        <authorList>
            <person name="Goeker M."/>
        </authorList>
    </citation>
    <scope>NUCLEOTIDE SEQUENCE [LARGE SCALE GENOMIC DNA]</scope>
    <source>
        <strain evidence="2 4">DSM 3764</strain>
    </source>
</reference>